<keyword evidence="2" id="KW-0802">TPR repeat</keyword>
<keyword evidence="1" id="KW-0677">Repeat</keyword>
<evidence type="ECO:0000256" key="2">
    <source>
        <dbReference type="ARBA" id="ARBA00022803"/>
    </source>
</evidence>
<dbReference type="KEGG" id="vin:AKJ08_2515"/>
<feature type="compositionally biased region" description="Low complexity" evidence="3">
    <location>
        <begin position="956"/>
        <end position="1002"/>
    </location>
</feature>
<dbReference type="InterPro" id="IPR011990">
    <property type="entry name" value="TPR-like_helical_dom_sf"/>
</dbReference>
<feature type="chain" id="PRO_5005465457" evidence="4">
    <location>
        <begin position="25"/>
        <end position="1019"/>
    </location>
</feature>
<dbReference type="SMART" id="SM00028">
    <property type="entry name" value="TPR"/>
    <property type="match status" value="6"/>
</dbReference>
<keyword evidence="4" id="KW-0732">Signal</keyword>
<keyword evidence="6" id="KW-1185">Reference proteome</keyword>
<dbReference type="AlphaFoldDB" id="A0A0K1PF20"/>
<dbReference type="PANTHER" id="PTHR45586">
    <property type="entry name" value="TPR REPEAT-CONTAINING PROTEIN PA4667"/>
    <property type="match status" value="1"/>
</dbReference>
<dbReference type="SUPFAM" id="SSF48452">
    <property type="entry name" value="TPR-like"/>
    <property type="match status" value="3"/>
</dbReference>
<feature type="signal peptide" evidence="4">
    <location>
        <begin position="1"/>
        <end position="24"/>
    </location>
</feature>
<name>A0A0K1PF20_9BACT</name>
<dbReference type="EMBL" id="CP012332">
    <property type="protein sequence ID" value="AKU92128.1"/>
    <property type="molecule type" value="Genomic_DNA"/>
</dbReference>
<reference evidence="5 6" key="1">
    <citation type="submission" date="2015-08" db="EMBL/GenBank/DDBJ databases">
        <authorList>
            <person name="Babu N.S."/>
            <person name="Beckwith C.J."/>
            <person name="Beseler K.G."/>
            <person name="Brison A."/>
            <person name="Carone J.V."/>
            <person name="Caskin T.P."/>
            <person name="Diamond M."/>
            <person name="Durham M.E."/>
            <person name="Foxe J.M."/>
            <person name="Go M."/>
            <person name="Henderson B.A."/>
            <person name="Jones I.B."/>
            <person name="McGettigan J.A."/>
            <person name="Micheletti S.J."/>
            <person name="Nasrallah M.E."/>
            <person name="Ortiz D."/>
            <person name="Piller C.R."/>
            <person name="Privatt S.R."/>
            <person name="Schneider S.L."/>
            <person name="Sharp S."/>
            <person name="Smith T.C."/>
            <person name="Stanton J.D."/>
            <person name="Ullery H.E."/>
            <person name="Wilson R.J."/>
            <person name="Serrano M.G."/>
            <person name="Buck G."/>
            <person name="Lee V."/>
            <person name="Wang Y."/>
            <person name="Carvalho R."/>
            <person name="Voegtly L."/>
            <person name="Shi R."/>
            <person name="Duckworth R."/>
            <person name="Johnson A."/>
            <person name="Loviza R."/>
            <person name="Walstead R."/>
            <person name="Shah Z."/>
            <person name="Kiflezghi M."/>
            <person name="Wade K."/>
            <person name="Ball S.L."/>
            <person name="Bradley K.W."/>
            <person name="Asai D.J."/>
            <person name="Bowman C.A."/>
            <person name="Russell D.A."/>
            <person name="Pope W.H."/>
            <person name="Jacobs-Sera D."/>
            <person name="Hendrix R.W."/>
            <person name="Hatfull G.F."/>
        </authorList>
    </citation>
    <scope>NUCLEOTIDE SEQUENCE [LARGE SCALE GENOMIC DNA]</scope>
    <source>
        <strain evidence="5 6">DSM 27710</strain>
    </source>
</reference>
<dbReference type="InterPro" id="IPR019734">
    <property type="entry name" value="TPR_rpt"/>
</dbReference>
<evidence type="ECO:0000313" key="6">
    <source>
        <dbReference type="Proteomes" id="UP000055590"/>
    </source>
</evidence>
<dbReference type="PANTHER" id="PTHR45586:SF1">
    <property type="entry name" value="LIPOPOLYSACCHARIDE ASSEMBLY PROTEIN B"/>
    <property type="match status" value="1"/>
</dbReference>
<proteinExistence type="predicted"/>
<protein>
    <submittedName>
        <fullName evidence="5">TPR domain protein, putative component of TonB system</fullName>
    </submittedName>
</protein>
<gene>
    <name evidence="5" type="ORF">AKJ08_2515</name>
</gene>
<dbReference type="STRING" id="1391653.AKJ08_2515"/>
<evidence type="ECO:0000256" key="3">
    <source>
        <dbReference type="SAM" id="MobiDB-lite"/>
    </source>
</evidence>
<sequence>MMSRAFGFSALAALLLCASGCASTRVVQPPAPEDEIARLQRNVTKVRFAIQSTKDQIDRSRGQAYLPDLYLRLAELHVEEARYHYFIAYEGQKRREKAVTSVQARLLKERAVGIYERILQEFPDFADRDKVLFFISHEYRELGEFDKMREFLRRITTEHPQSRYRNEALLVLGDYHFDRSELDDAERSYQSILASPESGTHAMARYKLAWVRINRLDHAGALKLFEEAITKLLDEGEEGGSRRIDLRREALIDLVFPYTEVHKKPVEQLAYFRRLADSRTTYLAALSKLGRRWFVKGEFALAGQVYRELLALGADDEDSVEWVQRLYDGVLREKRFDFVAQDVRLVCGVYAARRYDWRLGAKEKENLRVELEAYARDLATKGHQAAKDHRDETLFARVGDAYDTYLAFFADQPASAEIRMNLAEVRTAAGQSLLAGRAWERVMQDAPEAERQSATVNAVSSYAKSLEQAHKLARLEQAQARSGLRKAARVYLASWPRGADRAGVKFQLARTFYDEARYDDAAELFAALVEEYPSSPEGEAAAELALDSLRSREDFGGLVVLARRMASNERIPPKVRADLMAMASGAESRALEGVTLAAGSGGEGMVDGLMAFASSHQGSSIGERALVNAFITARNSDDLEQVVEVGERLLRDYPDTEVAPDVLASLGKMSVQAADFQRAARYFDEAAARQKDPAARTPTLRAAGTLMAYLGDGQGARRAFGAVLSGAASDAAREEVALTFAELLELSGDWAGSADVLGRTRAAGVGSARLEFRLGQALARLGRGGDAASHFERAAAISSADPEQAEAVAGARYLLAAPAYDQFASIRFGGGADAQVIQAKFAALSRVEGAMVDVIERQSAQWALAALGRLAMAYDDAATFLEKAPLPAGVDEAGGARYRAALASRAEDYRSKSQEAISTCAAKAGELKVFTAAARACLSGKPLAGEAEDRVEAPARRGAPRWPWPARSGRGSQRTPRTTRRSASSPPSTSGRATPTRRGSWWTRRRRAAPTRRRSTSAA</sequence>
<dbReference type="Pfam" id="PF13174">
    <property type="entry name" value="TPR_6"/>
    <property type="match status" value="1"/>
</dbReference>
<evidence type="ECO:0000256" key="1">
    <source>
        <dbReference type="ARBA" id="ARBA00022737"/>
    </source>
</evidence>
<dbReference type="RefSeq" id="WP_082343122.1">
    <property type="nucleotide sequence ID" value="NZ_CP012332.1"/>
</dbReference>
<feature type="compositionally biased region" description="Basic residues" evidence="3">
    <location>
        <begin position="1003"/>
        <end position="1019"/>
    </location>
</feature>
<dbReference type="Gene3D" id="1.25.40.10">
    <property type="entry name" value="Tetratricopeptide repeat domain"/>
    <property type="match status" value="4"/>
</dbReference>
<dbReference type="Proteomes" id="UP000055590">
    <property type="component" value="Chromosome"/>
</dbReference>
<evidence type="ECO:0000256" key="4">
    <source>
        <dbReference type="SAM" id="SignalP"/>
    </source>
</evidence>
<feature type="region of interest" description="Disordered" evidence="3">
    <location>
        <begin position="945"/>
        <end position="1019"/>
    </location>
</feature>
<dbReference type="InterPro" id="IPR051012">
    <property type="entry name" value="CellSynth/LPSAsmb/PSIAsmb"/>
</dbReference>
<accession>A0A0K1PF20</accession>
<organism evidence="5 6">
    <name type="scientific">Vulgatibacter incomptus</name>
    <dbReference type="NCBI Taxonomy" id="1391653"/>
    <lineage>
        <taxon>Bacteria</taxon>
        <taxon>Pseudomonadati</taxon>
        <taxon>Myxococcota</taxon>
        <taxon>Myxococcia</taxon>
        <taxon>Myxococcales</taxon>
        <taxon>Cystobacterineae</taxon>
        <taxon>Vulgatibacteraceae</taxon>
        <taxon>Vulgatibacter</taxon>
    </lineage>
</organism>
<dbReference type="OrthoDB" id="5376890at2"/>
<evidence type="ECO:0000313" key="5">
    <source>
        <dbReference type="EMBL" id="AKU92128.1"/>
    </source>
</evidence>